<dbReference type="Gene3D" id="3.40.50.10420">
    <property type="entry name" value="NagB/RpiA/CoA transferase-like"/>
    <property type="match status" value="1"/>
</dbReference>
<reference evidence="1" key="1">
    <citation type="submission" date="2015-11" db="EMBL/GenBank/DDBJ databases">
        <authorList>
            <person name="Zhang Y."/>
            <person name="Guo Z."/>
        </authorList>
    </citation>
    <scope>NUCLEOTIDE SEQUENCE</scope>
    <source>
        <strain evidence="1">BN30871</strain>
    </source>
</reference>
<protein>
    <submittedName>
        <fullName evidence="1">5-formyltetrahydrofolate cyclo-ligase</fullName>
        <ecNumber evidence="1">6.3.3.2</ecNumber>
    </submittedName>
</protein>
<sequence>MKKNDFKNDFRCKAIQKLELESKKITIKSKDKKISNEIYKIIKKYDFKTIMLYIPLKLEVDINDLILKLRREKK</sequence>
<dbReference type="GO" id="GO:0030272">
    <property type="term" value="F:5-formyltetrahydrofolate cyclo-ligase activity"/>
    <property type="evidence" value="ECO:0007669"/>
    <property type="project" value="UniProtKB-EC"/>
</dbReference>
<gene>
    <name evidence="1" type="ORF">BN3087_290005</name>
</gene>
<proteinExistence type="predicted"/>
<accession>A0A0S4XMZ7</accession>
<evidence type="ECO:0000313" key="1">
    <source>
        <dbReference type="EMBL" id="CUV65352.1"/>
    </source>
</evidence>
<name>A0A0S4XMZ7_9BACT</name>
<dbReference type="EMBL" id="FAXN01000028">
    <property type="protein sequence ID" value="CUV65352.1"/>
    <property type="molecule type" value="Genomic_DNA"/>
</dbReference>
<dbReference type="EC" id="6.3.3.2" evidence="1"/>
<keyword evidence="1" id="KW-0436">Ligase</keyword>
<dbReference type="AlphaFoldDB" id="A0A0S4XMZ7"/>
<organism evidence="1">
    <name type="scientific">Sulfurovum sp. enrichment culture clone C5</name>
    <dbReference type="NCBI Taxonomy" id="497650"/>
    <lineage>
        <taxon>Bacteria</taxon>
        <taxon>Pseudomonadati</taxon>
        <taxon>Campylobacterota</taxon>
        <taxon>Epsilonproteobacteria</taxon>
        <taxon>Campylobacterales</taxon>
        <taxon>Sulfurovaceae</taxon>
        <taxon>Sulfurovum</taxon>
        <taxon>environmental samples</taxon>
    </lineage>
</organism>
<dbReference type="InterPro" id="IPR037171">
    <property type="entry name" value="NagB/RpiA_transferase-like"/>
</dbReference>
<dbReference type="SUPFAM" id="SSF100950">
    <property type="entry name" value="NagB/RpiA/CoA transferase-like"/>
    <property type="match status" value="1"/>
</dbReference>
<dbReference type="InterPro" id="IPR024185">
    <property type="entry name" value="FTHF_cligase-like_sf"/>
</dbReference>